<dbReference type="PANTHER" id="PTHR35457">
    <property type="entry name" value="HEME A SYNTHASE"/>
    <property type="match status" value="1"/>
</dbReference>
<evidence type="ECO:0000256" key="11">
    <source>
        <dbReference type="ARBA" id="ARBA00023444"/>
    </source>
</evidence>
<dbReference type="GO" id="GO:0016020">
    <property type="term" value="C:membrane"/>
    <property type="evidence" value="ECO:0007669"/>
    <property type="project" value="UniProtKB-SubCell"/>
</dbReference>
<feature type="transmembrane region" description="Helical" evidence="12">
    <location>
        <begin position="97"/>
        <end position="114"/>
    </location>
</feature>
<dbReference type="OrthoDB" id="5241540at2"/>
<feature type="transmembrane region" description="Helical" evidence="12">
    <location>
        <begin position="39"/>
        <end position="61"/>
    </location>
</feature>
<keyword evidence="3 12" id="KW-0812">Transmembrane</keyword>
<reference evidence="14" key="1">
    <citation type="submission" date="2016-10" db="EMBL/GenBank/DDBJ databases">
        <authorList>
            <person name="Varghese N."/>
            <person name="Submissions S."/>
        </authorList>
    </citation>
    <scope>NUCLEOTIDE SEQUENCE [LARGE SCALE GENOMIC DNA]</scope>
    <source>
        <strain evidence="14">KPR-1</strain>
    </source>
</reference>
<name>A0A1H4DCV7_9ACTO</name>
<feature type="transmembrane region" description="Helical" evidence="12">
    <location>
        <begin position="275"/>
        <end position="294"/>
    </location>
</feature>
<evidence type="ECO:0000256" key="10">
    <source>
        <dbReference type="ARBA" id="ARBA00023157"/>
    </source>
</evidence>
<keyword evidence="7" id="KW-0408">Iron</keyword>
<dbReference type="InterPro" id="IPR003780">
    <property type="entry name" value="COX15/CtaA_fam"/>
</dbReference>
<evidence type="ECO:0000256" key="7">
    <source>
        <dbReference type="ARBA" id="ARBA00023004"/>
    </source>
</evidence>
<feature type="transmembrane region" description="Helical" evidence="12">
    <location>
        <begin position="126"/>
        <end position="150"/>
    </location>
</feature>
<dbReference type="PANTHER" id="PTHR35457:SF1">
    <property type="entry name" value="HEME A SYNTHASE"/>
    <property type="match status" value="1"/>
</dbReference>
<keyword evidence="14" id="KW-1185">Reference proteome</keyword>
<evidence type="ECO:0000313" key="14">
    <source>
        <dbReference type="Proteomes" id="UP000199288"/>
    </source>
</evidence>
<keyword evidence="9 12" id="KW-0472">Membrane</keyword>
<dbReference type="InterPro" id="IPR050450">
    <property type="entry name" value="COX15/CtaA_HemeA_synthase"/>
</dbReference>
<evidence type="ECO:0000256" key="1">
    <source>
        <dbReference type="ARBA" id="ARBA00004141"/>
    </source>
</evidence>
<keyword evidence="5 12" id="KW-1133">Transmembrane helix</keyword>
<accession>A0A1H4DCV7</accession>
<dbReference type="AlphaFoldDB" id="A0A1H4DCV7"/>
<keyword evidence="8" id="KW-0350">Heme biosynthesis</keyword>
<keyword evidence="2" id="KW-1003">Cell membrane</keyword>
<gene>
    <name evidence="13" type="ORF">SAMN02910418_02197</name>
</gene>
<dbReference type="EMBL" id="FNQV01000016">
    <property type="protein sequence ID" value="SEA70280.1"/>
    <property type="molecule type" value="Genomic_DNA"/>
</dbReference>
<feature type="transmembrane region" description="Helical" evidence="12">
    <location>
        <begin position="156"/>
        <end position="177"/>
    </location>
</feature>
<feature type="transmembrane region" description="Helical" evidence="12">
    <location>
        <begin position="200"/>
        <end position="221"/>
    </location>
</feature>
<comment type="subcellular location">
    <subcellularLocation>
        <location evidence="1">Membrane</location>
        <topology evidence="1">Multi-pass membrane protein</topology>
    </subcellularLocation>
</comment>
<keyword evidence="6" id="KW-0560">Oxidoreductase</keyword>
<dbReference type="GO" id="GO:0006784">
    <property type="term" value="P:heme A biosynthetic process"/>
    <property type="evidence" value="ECO:0007669"/>
    <property type="project" value="InterPro"/>
</dbReference>
<evidence type="ECO:0000256" key="2">
    <source>
        <dbReference type="ARBA" id="ARBA00022475"/>
    </source>
</evidence>
<evidence type="ECO:0000313" key="13">
    <source>
        <dbReference type="EMBL" id="SEA70280.1"/>
    </source>
</evidence>
<proteinExistence type="predicted"/>
<dbReference type="GO" id="GO:0016491">
    <property type="term" value="F:oxidoreductase activity"/>
    <property type="evidence" value="ECO:0007669"/>
    <property type="project" value="UniProtKB-KW"/>
</dbReference>
<keyword evidence="4" id="KW-0479">Metal-binding</keyword>
<dbReference type="GO" id="GO:0046872">
    <property type="term" value="F:metal ion binding"/>
    <property type="evidence" value="ECO:0007669"/>
    <property type="project" value="UniProtKB-KW"/>
</dbReference>
<evidence type="ECO:0000256" key="9">
    <source>
        <dbReference type="ARBA" id="ARBA00023136"/>
    </source>
</evidence>
<evidence type="ECO:0000256" key="3">
    <source>
        <dbReference type="ARBA" id="ARBA00022692"/>
    </source>
</evidence>
<feature type="transmembrane region" description="Helical" evidence="12">
    <location>
        <begin position="300"/>
        <end position="324"/>
    </location>
</feature>
<feature type="transmembrane region" description="Helical" evidence="12">
    <location>
        <begin position="241"/>
        <end position="263"/>
    </location>
</feature>
<evidence type="ECO:0000256" key="4">
    <source>
        <dbReference type="ARBA" id="ARBA00022723"/>
    </source>
</evidence>
<organism evidence="13 14">
    <name type="scientific">Bowdeniella nasicola</name>
    <dbReference type="NCBI Taxonomy" id="208480"/>
    <lineage>
        <taxon>Bacteria</taxon>
        <taxon>Bacillati</taxon>
        <taxon>Actinomycetota</taxon>
        <taxon>Actinomycetes</taxon>
        <taxon>Actinomycetales</taxon>
        <taxon>Actinomycetaceae</taxon>
        <taxon>Bowdeniella</taxon>
    </lineage>
</organism>
<evidence type="ECO:0000256" key="6">
    <source>
        <dbReference type="ARBA" id="ARBA00023002"/>
    </source>
</evidence>
<evidence type="ECO:0000256" key="5">
    <source>
        <dbReference type="ARBA" id="ARBA00022989"/>
    </source>
</evidence>
<keyword evidence="10" id="KW-1015">Disulfide bond</keyword>
<dbReference type="Pfam" id="PF02628">
    <property type="entry name" value="COX15-CtaA"/>
    <property type="match status" value="1"/>
</dbReference>
<comment type="pathway">
    <text evidence="11">Porphyrin-containing compound metabolism.</text>
</comment>
<protein>
    <submittedName>
        <fullName evidence="13">Cytochrome c oxidase assembly protein subunit 15</fullName>
    </submittedName>
</protein>
<sequence length="344" mass="36105">MGGAAVGRRRAGVSLGVLGKRGTVEGVSSPVHDAAQRRFAIANLIAQIGIIVTGGAVRVTGSGLGCSSWPMCEPGAFTPVFHEASSFHPFVEFGNRTLTGVLGIIALGLLWSLYRKAAPARPDLRPYAWAVLILIAIQAIVGGMSVWATLHPAVVGLHMALSLGLVSLSTVLVYRLFRPRLQDEQGNVSFTGRLSLSESVVHIAIAVVTVVVALLGVVVTGTGPHSGDAEKPYRFAIDPIFITRLHAVAAWLLLVLVLVALYAAAKRSKAQAGPWLVVLAMLGAQGVLGYIQYFSGLNPFLVVAHMLGSGLTVVAITWAMAAVYSHRLAPIERASDIEPVAASS</sequence>
<evidence type="ECO:0000256" key="8">
    <source>
        <dbReference type="ARBA" id="ARBA00023133"/>
    </source>
</evidence>
<dbReference type="Proteomes" id="UP000199288">
    <property type="component" value="Unassembled WGS sequence"/>
</dbReference>
<evidence type="ECO:0000256" key="12">
    <source>
        <dbReference type="SAM" id="Phobius"/>
    </source>
</evidence>